<dbReference type="PANTHER" id="PTHR30474">
    <property type="entry name" value="CELL CYCLE PROTEIN"/>
    <property type="match status" value="1"/>
</dbReference>
<feature type="transmembrane region" description="Helical" evidence="6">
    <location>
        <begin position="310"/>
        <end position="328"/>
    </location>
</feature>
<dbReference type="AlphaFoldDB" id="A0A162MWD9"/>
<feature type="transmembrane region" description="Helical" evidence="6">
    <location>
        <begin position="226"/>
        <end position="248"/>
    </location>
</feature>
<proteinExistence type="predicted"/>
<keyword evidence="5 6" id="KW-0472">Membrane</keyword>
<accession>A0A162MWD9</accession>
<name>A0A162MWD9_9FIRM</name>
<evidence type="ECO:0000313" key="7">
    <source>
        <dbReference type="EMBL" id="KYO68008.1"/>
    </source>
</evidence>
<feature type="transmembrane region" description="Helical" evidence="6">
    <location>
        <begin position="94"/>
        <end position="115"/>
    </location>
</feature>
<dbReference type="GO" id="GO:0051301">
    <property type="term" value="P:cell division"/>
    <property type="evidence" value="ECO:0007669"/>
    <property type="project" value="InterPro"/>
</dbReference>
<dbReference type="EMBL" id="LOHZ01000019">
    <property type="protein sequence ID" value="KYO68008.1"/>
    <property type="molecule type" value="Genomic_DNA"/>
</dbReference>
<dbReference type="PATRIC" id="fig|520767.4.peg.322"/>
<feature type="transmembrane region" description="Helical" evidence="6">
    <location>
        <begin position="12"/>
        <end position="30"/>
    </location>
</feature>
<dbReference type="GO" id="GO:0015648">
    <property type="term" value="F:lipid-linked peptidoglycan transporter activity"/>
    <property type="evidence" value="ECO:0007669"/>
    <property type="project" value="TreeGrafter"/>
</dbReference>
<dbReference type="InterPro" id="IPR001182">
    <property type="entry name" value="FtsW/RodA"/>
</dbReference>
<dbReference type="PANTHER" id="PTHR30474:SF3">
    <property type="entry name" value="PEPTIDOGLYCAN GLYCOSYLTRANSFERASE RODA"/>
    <property type="match status" value="1"/>
</dbReference>
<gene>
    <name evidence="7" type="primary">rodA</name>
    <name evidence="7" type="ORF">ATZ99_03180</name>
</gene>
<feature type="transmembrane region" description="Helical" evidence="6">
    <location>
        <begin position="121"/>
        <end position="140"/>
    </location>
</feature>
<evidence type="ECO:0000256" key="3">
    <source>
        <dbReference type="ARBA" id="ARBA00022960"/>
    </source>
</evidence>
<dbReference type="Proteomes" id="UP000075737">
    <property type="component" value="Unassembled WGS sequence"/>
</dbReference>
<feature type="transmembrane region" description="Helical" evidence="6">
    <location>
        <begin position="37"/>
        <end position="59"/>
    </location>
</feature>
<dbReference type="GO" id="GO:0008360">
    <property type="term" value="P:regulation of cell shape"/>
    <property type="evidence" value="ECO:0007669"/>
    <property type="project" value="UniProtKB-KW"/>
</dbReference>
<protein>
    <submittedName>
        <fullName evidence="7">Putative FtsW-like protein</fullName>
    </submittedName>
</protein>
<evidence type="ECO:0000256" key="6">
    <source>
        <dbReference type="SAM" id="Phobius"/>
    </source>
</evidence>
<sequence>MSPQIENIYNKSAAVFAITGIVNFLLLSYFNKALGLGIFYSALIFLAVFFLCYIVNYKFIESSDTYLFIIPSLLVELGLTMLCRINPDLFKRQLLFYIAGSFLFIFSTLLTKYFIKKINSPMLFFILTFIFLLLPVLFGVERGGARNWILINGYFSFQPSEIAKLFYVFYLASNLREGRIEKLHRLILEIFSIIVLLILTRDLGGAMLFYLTALFMIFIATSRYDYFLLGFIVIVLLGGASFYLMPYVRARVLAWLDPWQDVPGRGYQIAQSLFAIAQGGFFGTGLGLGHPDYIPAVATDFIFSAFTEEFGFLGGQALILLYFLLVYRGVRISLFSKDPYLSLISAGLTVFFGLQVFTIIGGVIKLIPVTGVTLPFMSYGGSSMIISFTAFGVLNGVWISTRREEVME</sequence>
<evidence type="ECO:0000256" key="5">
    <source>
        <dbReference type="ARBA" id="ARBA00023136"/>
    </source>
</evidence>
<comment type="subcellular location">
    <subcellularLocation>
        <location evidence="1">Membrane</location>
        <topology evidence="1">Multi-pass membrane protein</topology>
    </subcellularLocation>
</comment>
<keyword evidence="3" id="KW-0133">Cell shape</keyword>
<dbReference type="OrthoDB" id="9812661at2"/>
<feature type="transmembrane region" description="Helical" evidence="6">
    <location>
        <begin position="65"/>
        <end position="82"/>
    </location>
</feature>
<reference evidence="7 8" key="1">
    <citation type="submission" date="2015-12" db="EMBL/GenBank/DDBJ databases">
        <title>Draft genome of Thermovenabulum gondwanense isolated from a red thermophilic microbial mat colonisisng an outflow channel of a bore well.</title>
        <authorList>
            <person name="Patel B.K."/>
        </authorList>
    </citation>
    <scope>NUCLEOTIDE SEQUENCE [LARGE SCALE GENOMIC DNA]</scope>
    <source>
        <strain evidence="7 8">R270</strain>
    </source>
</reference>
<evidence type="ECO:0000256" key="4">
    <source>
        <dbReference type="ARBA" id="ARBA00022989"/>
    </source>
</evidence>
<dbReference type="GO" id="GO:0032153">
    <property type="term" value="C:cell division site"/>
    <property type="evidence" value="ECO:0007669"/>
    <property type="project" value="TreeGrafter"/>
</dbReference>
<organism evidence="7 8">
    <name type="scientific">Thermovenabulum gondwanense</name>
    <dbReference type="NCBI Taxonomy" id="520767"/>
    <lineage>
        <taxon>Bacteria</taxon>
        <taxon>Bacillati</taxon>
        <taxon>Bacillota</taxon>
        <taxon>Clostridia</taxon>
        <taxon>Thermosediminibacterales</taxon>
        <taxon>Thermosediminibacteraceae</taxon>
        <taxon>Thermovenabulum</taxon>
    </lineage>
</organism>
<dbReference type="STRING" id="520767.ATZ99_03180"/>
<keyword evidence="4 6" id="KW-1133">Transmembrane helix</keyword>
<keyword evidence="2 6" id="KW-0812">Transmembrane</keyword>
<evidence type="ECO:0000313" key="8">
    <source>
        <dbReference type="Proteomes" id="UP000075737"/>
    </source>
</evidence>
<comment type="caution">
    <text evidence="7">The sequence shown here is derived from an EMBL/GenBank/DDBJ whole genome shotgun (WGS) entry which is preliminary data.</text>
</comment>
<evidence type="ECO:0000256" key="1">
    <source>
        <dbReference type="ARBA" id="ARBA00004141"/>
    </source>
</evidence>
<evidence type="ECO:0000256" key="2">
    <source>
        <dbReference type="ARBA" id="ARBA00022692"/>
    </source>
</evidence>
<feature type="transmembrane region" description="Helical" evidence="6">
    <location>
        <begin position="340"/>
        <end position="364"/>
    </location>
</feature>
<feature type="transmembrane region" description="Helical" evidence="6">
    <location>
        <begin position="376"/>
        <end position="399"/>
    </location>
</feature>
<dbReference type="Pfam" id="PF01098">
    <property type="entry name" value="FTSW_RODA_SPOVE"/>
    <property type="match status" value="1"/>
</dbReference>
<keyword evidence="8" id="KW-1185">Reference proteome</keyword>
<dbReference type="RefSeq" id="WP_068747497.1">
    <property type="nucleotide sequence ID" value="NZ_LOHZ01000019.1"/>
</dbReference>
<feature type="transmembrane region" description="Helical" evidence="6">
    <location>
        <begin position="187"/>
        <end position="220"/>
    </location>
</feature>
<dbReference type="GO" id="GO:0005886">
    <property type="term" value="C:plasma membrane"/>
    <property type="evidence" value="ECO:0007669"/>
    <property type="project" value="TreeGrafter"/>
</dbReference>